<keyword evidence="1" id="KW-0472">Membrane</keyword>
<evidence type="ECO:0008006" key="5">
    <source>
        <dbReference type="Google" id="ProtNLM"/>
    </source>
</evidence>
<evidence type="ECO:0000313" key="3">
    <source>
        <dbReference type="EnsemblMetazoa" id="G5966.2:cds"/>
    </source>
</evidence>
<organism evidence="3 4">
    <name type="scientific">Magallana gigas</name>
    <name type="common">Pacific oyster</name>
    <name type="synonym">Crassostrea gigas</name>
    <dbReference type="NCBI Taxonomy" id="29159"/>
    <lineage>
        <taxon>Eukaryota</taxon>
        <taxon>Metazoa</taxon>
        <taxon>Spiralia</taxon>
        <taxon>Lophotrochozoa</taxon>
        <taxon>Mollusca</taxon>
        <taxon>Bivalvia</taxon>
        <taxon>Autobranchia</taxon>
        <taxon>Pteriomorphia</taxon>
        <taxon>Ostreida</taxon>
        <taxon>Ostreoidea</taxon>
        <taxon>Ostreidae</taxon>
        <taxon>Magallana</taxon>
    </lineage>
</organism>
<dbReference type="EnsemblMetazoa" id="G5966.2">
    <property type="protein sequence ID" value="G5966.2:cds"/>
    <property type="gene ID" value="G5966"/>
</dbReference>
<evidence type="ECO:0000313" key="4">
    <source>
        <dbReference type="Proteomes" id="UP000005408"/>
    </source>
</evidence>
<feature type="transmembrane region" description="Helical" evidence="1">
    <location>
        <begin position="545"/>
        <end position="569"/>
    </location>
</feature>
<keyword evidence="1" id="KW-0812">Transmembrane</keyword>
<dbReference type="AlphaFoldDB" id="A0A8W8NIK5"/>
<feature type="chain" id="PRO_5036449227" description="Ig-like domain-containing protein" evidence="2">
    <location>
        <begin position="19"/>
        <end position="831"/>
    </location>
</feature>
<feature type="signal peptide" evidence="2">
    <location>
        <begin position="1"/>
        <end position="18"/>
    </location>
</feature>
<evidence type="ECO:0000256" key="1">
    <source>
        <dbReference type="SAM" id="Phobius"/>
    </source>
</evidence>
<dbReference type="Proteomes" id="UP000005408">
    <property type="component" value="Unassembled WGS sequence"/>
</dbReference>
<sequence>MQGVFVLLAIGALSSLHSLDIEIYPSTICYQEHDNLVLRCIFSGNDTNGAEFLFKSRDKPGEAHKLNTTKLNSNTIETRVQDIKIPDNIGTYFCAKDGKDHRQITFIEEKVVLPDDVQCYHDQLYQSLICEWTGRNSTCWDFSIVNSDLGYYVIDHTCNVSTPCTELSPIANCVQARHSSDVKLKAVCPRSYLDQKQIDFKITGRKLTSVSSRIIHKTIDCSSVKLRVTNVQRLNSSSKSPVLAWKVLGTVSENCDCMKQCEVTTNQSSPVIITRSCNNNSLYTVELNHLLQVTDYTIAVKCTVIGSEVWSDDQLVTLTTPFEVPLGGLLAGPDLEGYVMYTCQERFYCLILYWKDLGNVIKMYKIHVSDRKTSFELEVPYSPIATIRLNKTRNCQQFHINVYGVTTNGMTTQTTSFRAMDHACGCFNRIVCSVVKGNGSHVNLKLTEQGYPVSESTGGSNSCEVTLFWCVGYKRDSHVECENFIQWSNEVLNKSTAIVPINSGSHNGSLHVGLGFRSNGQTTGIDWNTCLEKSNSNDISTTGDISVIVVVVSAVCAFCIVILFILMFGCSRRKCIKEKCQYVVNNNISMQTINPEDHEHTEGTEVSSVSQQEIDSYVCSVVVYQPSISSTDQNRDGYDGNVTIENSKSPLSLISNINTMVIDDKQHTNGVEYSSNSGTDPGYLSPNELTPTSAVPRLFLNQNISDETASDNSSCCHDGLSLRARLSTKSISSYCTANDLNQFSEYATESERTHSSKRFCEVDNNLDYISTEGIDSIDGKIRISTEENNQNINEVHVEAHNNQDYIAMERTISNDDNIGNGVVCNMDYIST</sequence>
<evidence type="ECO:0000256" key="2">
    <source>
        <dbReference type="SAM" id="SignalP"/>
    </source>
</evidence>
<keyword evidence="2" id="KW-0732">Signal</keyword>
<name>A0A8W8NIK5_MAGGI</name>
<reference evidence="3" key="1">
    <citation type="submission" date="2022-08" db="UniProtKB">
        <authorList>
            <consortium name="EnsemblMetazoa"/>
        </authorList>
    </citation>
    <scope>IDENTIFICATION</scope>
    <source>
        <strain evidence="3">05x7-T-G4-1.051#20</strain>
    </source>
</reference>
<proteinExistence type="predicted"/>
<protein>
    <recommendedName>
        <fullName evidence="5">Ig-like domain-containing protein</fullName>
    </recommendedName>
</protein>
<keyword evidence="4" id="KW-1185">Reference proteome</keyword>
<keyword evidence="1" id="KW-1133">Transmembrane helix</keyword>
<accession>A0A8W8NIK5</accession>